<organism evidence="1 2">
    <name type="scientific">Fibrisoma limi BUZ 3</name>
    <dbReference type="NCBI Taxonomy" id="1185876"/>
    <lineage>
        <taxon>Bacteria</taxon>
        <taxon>Pseudomonadati</taxon>
        <taxon>Bacteroidota</taxon>
        <taxon>Cytophagia</taxon>
        <taxon>Cytophagales</taxon>
        <taxon>Spirosomataceae</taxon>
        <taxon>Fibrisoma</taxon>
    </lineage>
</organism>
<dbReference type="EMBL" id="CAIT01000007">
    <property type="protein sequence ID" value="CCH54775.1"/>
    <property type="molecule type" value="Genomic_DNA"/>
</dbReference>
<accession>I2GLJ9</accession>
<keyword evidence="2" id="KW-1185">Reference proteome</keyword>
<proteinExistence type="predicted"/>
<dbReference type="Proteomes" id="UP000009309">
    <property type="component" value="Unassembled WGS sequence"/>
</dbReference>
<gene>
    <name evidence="1" type="ORF">BN8_03979</name>
</gene>
<reference evidence="1 2" key="1">
    <citation type="journal article" date="2012" name="J. Bacteriol.">
        <title>Genome Sequence of the Filamentous Bacterium Fibrisoma limi BUZ 3T.</title>
        <authorList>
            <person name="Filippini M."/>
            <person name="Qi W."/>
            <person name="Jaenicke S."/>
            <person name="Goesmann A."/>
            <person name="Smits T.H."/>
            <person name="Bagheri H.C."/>
        </authorList>
    </citation>
    <scope>NUCLEOTIDE SEQUENCE [LARGE SCALE GENOMIC DNA]</scope>
    <source>
        <strain evidence="2">BUZ 3T</strain>
    </source>
</reference>
<evidence type="ECO:0000313" key="1">
    <source>
        <dbReference type="EMBL" id="CCH54775.1"/>
    </source>
</evidence>
<protein>
    <submittedName>
        <fullName evidence="1">Uncharacterized protein</fullName>
    </submittedName>
</protein>
<dbReference type="STRING" id="1185876.BN8_03979"/>
<sequence>MLRWLLTSRPDVGFGKRKALASLYFQPENHSFKT</sequence>
<dbReference type="AlphaFoldDB" id="I2GLJ9"/>
<name>I2GLJ9_9BACT</name>
<evidence type="ECO:0000313" key="2">
    <source>
        <dbReference type="Proteomes" id="UP000009309"/>
    </source>
</evidence>
<comment type="caution">
    <text evidence="1">The sequence shown here is derived from an EMBL/GenBank/DDBJ whole genome shotgun (WGS) entry which is preliminary data.</text>
</comment>